<keyword evidence="2" id="KW-1185">Reference proteome</keyword>
<gene>
    <name evidence="1" type="ordered locus">Avi_7554</name>
</gene>
<protein>
    <recommendedName>
        <fullName evidence="3">DUF1062 domain-containing protein</fullName>
    </recommendedName>
</protein>
<evidence type="ECO:0000313" key="1">
    <source>
        <dbReference type="EMBL" id="ACM40163.1"/>
    </source>
</evidence>
<dbReference type="HOGENOM" id="CLU_090982_0_0_5"/>
<name>B9K5L5_ALLAM</name>
<proteinExistence type="predicted"/>
<dbReference type="KEGG" id="avi:Avi_7554"/>
<dbReference type="InterPro" id="IPR009412">
    <property type="entry name" value="DUF1062"/>
</dbReference>
<accession>B9K5L5</accession>
<dbReference type="Proteomes" id="UP000001596">
    <property type="component" value="Plasmid pAtS4e"/>
</dbReference>
<organism evidence="1 2">
    <name type="scientific">Allorhizobium ampelinum (strain ATCC BAA-846 / DSM 112012 / S4)</name>
    <name type="common">Agrobacterium vitis (strain S4)</name>
    <dbReference type="NCBI Taxonomy" id="311402"/>
    <lineage>
        <taxon>Bacteria</taxon>
        <taxon>Pseudomonadati</taxon>
        <taxon>Pseudomonadota</taxon>
        <taxon>Alphaproteobacteria</taxon>
        <taxon>Hyphomicrobiales</taxon>
        <taxon>Rhizobiaceae</taxon>
        <taxon>Rhizobium/Agrobacterium group</taxon>
        <taxon>Allorhizobium</taxon>
        <taxon>Allorhizobium ampelinum</taxon>
    </lineage>
</organism>
<dbReference type="Pfam" id="PF06353">
    <property type="entry name" value="DUF1062"/>
    <property type="match status" value="1"/>
</dbReference>
<evidence type="ECO:0008006" key="3">
    <source>
        <dbReference type="Google" id="ProtNLM"/>
    </source>
</evidence>
<geneLocation type="plasmid" evidence="1 2">
    <name>pAtS4e</name>
</geneLocation>
<dbReference type="eggNOG" id="COG4332">
    <property type="taxonomic scope" value="Bacteria"/>
</dbReference>
<keyword evidence="1" id="KW-0614">Plasmid</keyword>
<dbReference type="AlphaFoldDB" id="B9K5L5"/>
<reference evidence="1 2" key="1">
    <citation type="journal article" date="2009" name="J. Bacteriol.">
        <title>Genome sequences of three Agrobacterium biovars help elucidate the evolution of multichromosome genomes in bacteria.</title>
        <authorList>
            <person name="Slater S.C."/>
            <person name="Goldman B.S."/>
            <person name="Goodner B."/>
            <person name="Setubal J.C."/>
            <person name="Farrand S.K."/>
            <person name="Nester E.W."/>
            <person name="Burr T.J."/>
            <person name="Banta L."/>
            <person name="Dickerman A.W."/>
            <person name="Paulsen I."/>
            <person name="Otten L."/>
            <person name="Suen G."/>
            <person name="Welch R."/>
            <person name="Almeida N.F."/>
            <person name="Arnold F."/>
            <person name="Burton O.T."/>
            <person name="Du Z."/>
            <person name="Ewing A."/>
            <person name="Godsy E."/>
            <person name="Heisel S."/>
            <person name="Houmiel K.L."/>
            <person name="Jhaveri J."/>
            <person name="Lu J."/>
            <person name="Miller N.M."/>
            <person name="Norton S."/>
            <person name="Chen Q."/>
            <person name="Phoolcharoen W."/>
            <person name="Ohlin V."/>
            <person name="Ondrusek D."/>
            <person name="Pride N."/>
            <person name="Stricklin S.L."/>
            <person name="Sun J."/>
            <person name="Wheeler C."/>
            <person name="Wilson L."/>
            <person name="Zhu H."/>
            <person name="Wood D.W."/>
        </authorList>
    </citation>
    <scope>NUCLEOTIDE SEQUENCE [LARGE SCALE GENOMIC DNA]</scope>
    <source>
        <strain evidence="2">S4 / ATCC BAA-846</strain>
        <plasmid evidence="1 2">pAtS4e</plasmid>
    </source>
</reference>
<evidence type="ECO:0000313" key="2">
    <source>
        <dbReference type="Proteomes" id="UP000001596"/>
    </source>
</evidence>
<dbReference type="EMBL" id="CP000638">
    <property type="protein sequence ID" value="ACM40163.1"/>
    <property type="molecule type" value="Genomic_DNA"/>
</dbReference>
<sequence>MPCAAPLSQLFSRPKHRHAVPARVFSCTILVDFRTEDQDDMCNTLRVRWTIIPQTAPQPWIVCSGCGGLRAFQSSGKIRLNANGRKLDAWLIYKCLTCEKTWNRPIFERQNVRDIDPVVLEALQSNDPQWIRTETFNLEALRRKSQRVDEFSEFRIEKAILHEADHWTKLQIELVVLFPTSTRLDRLLASELRISRSRLQTFHDSGMLQTNSDRPDVLRRRIKTGIQVIIDLSTEAERVKLWRPLATL</sequence>